<keyword evidence="2" id="KW-0808">Transferase</keyword>
<keyword evidence="4 8" id="KW-0418">Kinase</keyword>
<dbReference type="VEuPathDB" id="GiardiaDB:GMRT_13903"/>
<evidence type="ECO:0000256" key="3">
    <source>
        <dbReference type="ARBA" id="ARBA00022741"/>
    </source>
</evidence>
<organism evidence="8 9">
    <name type="scientific">Giardia muris</name>
    <dbReference type="NCBI Taxonomy" id="5742"/>
    <lineage>
        <taxon>Eukaryota</taxon>
        <taxon>Metamonada</taxon>
        <taxon>Diplomonadida</taxon>
        <taxon>Hexamitidae</taxon>
        <taxon>Giardiinae</taxon>
        <taxon>Giardia</taxon>
    </lineage>
</organism>
<proteinExistence type="predicted"/>
<evidence type="ECO:0000313" key="9">
    <source>
        <dbReference type="Proteomes" id="UP000315496"/>
    </source>
</evidence>
<evidence type="ECO:0000259" key="7">
    <source>
        <dbReference type="PROSITE" id="PS50011"/>
    </source>
</evidence>
<dbReference type="OrthoDB" id="9332038at2759"/>
<dbReference type="InterPro" id="IPR000719">
    <property type="entry name" value="Prot_kinase_dom"/>
</dbReference>
<dbReference type="SMART" id="SM00220">
    <property type="entry name" value="S_TKc"/>
    <property type="match status" value="1"/>
</dbReference>
<evidence type="ECO:0000256" key="2">
    <source>
        <dbReference type="ARBA" id="ARBA00022679"/>
    </source>
</evidence>
<gene>
    <name evidence="8" type="ORF">GMRT_13903</name>
</gene>
<feature type="region of interest" description="Disordered" evidence="6">
    <location>
        <begin position="384"/>
        <end position="419"/>
    </location>
</feature>
<dbReference type="SUPFAM" id="SSF56112">
    <property type="entry name" value="Protein kinase-like (PK-like)"/>
    <property type="match status" value="1"/>
</dbReference>
<dbReference type="PROSITE" id="PS50011">
    <property type="entry name" value="PROTEIN_KINASE_DOM"/>
    <property type="match status" value="1"/>
</dbReference>
<evidence type="ECO:0000256" key="5">
    <source>
        <dbReference type="ARBA" id="ARBA00022840"/>
    </source>
</evidence>
<dbReference type="Gene3D" id="1.10.510.10">
    <property type="entry name" value="Transferase(Phosphotransferase) domain 1"/>
    <property type="match status" value="1"/>
</dbReference>
<evidence type="ECO:0000313" key="8">
    <source>
        <dbReference type="EMBL" id="TNJ28013.1"/>
    </source>
</evidence>
<feature type="compositionally biased region" description="Basic and acidic residues" evidence="6">
    <location>
        <begin position="447"/>
        <end position="459"/>
    </location>
</feature>
<evidence type="ECO:0000256" key="6">
    <source>
        <dbReference type="SAM" id="MobiDB-lite"/>
    </source>
</evidence>
<feature type="compositionally biased region" description="Polar residues" evidence="6">
    <location>
        <begin position="546"/>
        <end position="571"/>
    </location>
</feature>
<dbReference type="InterPro" id="IPR050494">
    <property type="entry name" value="Ser_Thr_dual-spec_kinase"/>
</dbReference>
<dbReference type="Gene3D" id="3.30.200.20">
    <property type="entry name" value="Phosphorylase Kinase, domain 1"/>
    <property type="match status" value="1"/>
</dbReference>
<evidence type="ECO:0000256" key="1">
    <source>
        <dbReference type="ARBA" id="ARBA00022527"/>
    </source>
</evidence>
<keyword evidence="3" id="KW-0547">Nucleotide-binding</keyword>
<feature type="region of interest" description="Disordered" evidence="6">
    <location>
        <begin position="433"/>
        <end position="459"/>
    </location>
</feature>
<sequence length="1095" mass="121918">MDPVSLIAGFLRSRGEAELAGSIETCSALQGEARILSDLEFVLNISRGCITPDVLASRKAIMKEHSLSARTDKFLIQPVWFGRRRLLEGEALLEMFTDIDGLVDSLGLVPVTSRRYSMSVCHKQPFQHLYLKRIFPPDSKVKALPPDSHPALGYARLSSPFLDYYKSENGYARRKILKQPIEKIVPDDFVPRHSNIGTNANLLVDGIPAHLAPEESLGTRRALARKLDKRALLEFVELKRRILRLLMTRITSTASVTSRLTDVMGSYKSRISSVPTEGKELLWVFDWGSAVYFLPETTEKVSANYVRPVSKAVGKRAPSKVVTMRTHPLEDDASVSEQQFVVARSSYYPNVFFMRKSRAYSQAFQSSGEPPVAPVTVLRTGRLAEARSEAEDEGEKPEKPPSVLASRVRNQQSLAGEEARAAKDGLKFKVIQSQQGTSAPSQAPSHHSFEKGGEQGRKDTSYEELVQNHLASPQSSLEDRIQAILKDDERTKFNSVVKSFAEKLRSKDRGYSQILTSLLENTAPNAAPQQGREMLFGKSSRLGGTHPSTPTQSRGLTKSTVDTEQFSSESSGGPRDASFDSDMDPNNQGGYEALTLGDVASVETRGSIASATPLESMQAIPQISAGAVPPEVPLPPLGPDTVQTCLRVEISITSMELAENSSITAPSDPEDRVFQASIPLLPVTAYCDIERNTSGAHNSLDASDATNAAKEKYTTIQRVIRGELDHEALHGATACSRLPIHYNPLHTGALELPTPEDADVPFLEGETIIGRYKLLKMVGSATFSNVFSCLDLRDNQTYCLKVIKQEKEFFDQAIDEVHLLELLREVDPNNCANVIKIHDYFYFREHLLLKFSLLGEDLYTHFNKREKKGQPNDYTLPVIREMSRQILKALDYIHRLGITHLDLKPENLLHGDKNFVGGVGEPSVTLVDFGSSSFVFDKMHSYIQSRSYRAPEIILATPYDTRADIWSFGCLVCELLTGRVLFPNYSVATILSRICALIGPIPREMIMSGRMGHRMLTFGLVPYETDDKTRQSFYFTPQKGLLEYWLFGERCCNLTDEEVLFSDFCRQALVIDPIRRPTASMLLEHPFITGLDSFM</sequence>
<reference evidence="8 9" key="1">
    <citation type="submission" date="2019-05" db="EMBL/GenBank/DDBJ databases">
        <title>The compact genome of Giardia muris reveals important steps in the evolution of intestinal protozoan parasites.</title>
        <authorList>
            <person name="Xu F."/>
            <person name="Jimenez-Gonzalez A."/>
            <person name="Einarsson E."/>
            <person name="Astvaldsson A."/>
            <person name="Peirasmaki D."/>
            <person name="Eckmann L."/>
            <person name="Andersson J.O."/>
            <person name="Svard S.G."/>
            <person name="Jerlstrom-Hultqvist J."/>
        </authorList>
    </citation>
    <scope>NUCLEOTIDE SEQUENCE [LARGE SCALE GENOMIC DNA]</scope>
    <source>
        <strain evidence="8 9">Roberts-Thomson</strain>
    </source>
</reference>
<feature type="compositionally biased region" description="Polar residues" evidence="6">
    <location>
        <begin position="433"/>
        <end position="445"/>
    </location>
</feature>
<dbReference type="GO" id="GO:0004674">
    <property type="term" value="F:protein serine/threonine kinase activity"/>
    <property type="evidence" value="ECO:0007669"/>
    <property type="project" value="UniProtKB-KW"/>
</dbReference>
<dbReference type="PANTHER" id="PTHR24058:SF124">
    <property type="entry name" value="PROTEIN KINASE SUPERFAMILY PROTEIN"/>
    <property type="match status" value="1"/>
</dbReference>
<accession>A0A4Z1T225</accession>
<evidence type="ECO:0000256" key="4">
    <source>
        <dbReference type="ARBA" id="ARBA00022777"/>
    </source>
</evidence>
<feature type="domain" description="Protein kinase" evidence="7">
    <location>
        <begin position="772"/>
        <end position="1088"/>
    </location>
</feature>
<name>A0A4Z1T225_GIAMU</name>
<keyword evidence="9" id="KW-1185">Reference proteome</keyword>
<keyword evidence="5" id="KW-0067">ATP-binding</keyword>
<dbReference type="GO" id="GO:0005524">
    <property type="term" value="F:ATP binding"/>
    <property type="evidence" value="ECO:0007669"/>
    <property type="project" value="UniProtKB-KW"/>
</dbReference>
<keyword evidence="1" id="KW-0723">Serine/threonine-protein kinase</keyword>
<dbReference type="PANTHER" id="PTHR24058">
    <property type="entry name" value="DUAL SPECIFICITY PROTEIN KINASE"/>
    <property type="match status" value="1"/>
</dbReference>
<comment type="caution">
    <text evidence="8">The sequence shown here is derived from an EMBL/GenBank/DDBJ whole genome shotgun (WGS) entry which is preliminary data.</text>
</comment>
<dbReference type="AlphaFoldDB" id="A0A4Z1T225"/>
<dbReference type="Pfam" id="PF00069">
    <property type="entry name" value="Pkinase"/>
    <property type="match status" value="1"/>
</dbReference>
<dbReference type="Proteomes" id="UP000315496">
    <property type="component" value="Chromosome 3"/>
</dbReference>
<dbReference type="EMBL" id="VDLU01000003">
    <property type="protein sequence ID" value="TNJ28013.1"/>
    <property type="molecule type" value="Genomic_DNA"/>
</dbReference>
<feature type="region of interest" description="Disordered" evidence="6">
    <location>
        <begin position="537"/>
        <end position="592"/>
    </location>
</feature>
<dbReference type="InterPro" id="IPR011009">
    <property type="entry name" value="Kinase-like_dom_sf"/>
</dbReference>
<protein>
    <submittedName>
        <fullName evidence="8">Kinase, CMGC DYRK</fullName>
    </submittedName>
</protein>